<dbReference type="EMBL" id="LQWZ01000016">
    <property type="protein sequence ID" value="OAH56961.1"/>
    <property type="molecule type" value="Genomic_DNA"/>
</dbReference>
<reference evidence="1 2" key="1">
    <citation type="submission" date="2016-01" db="EMBL/GenBank/DDBJ databases">
        <title>Investigation of taxonomic status of Bacillus aminovorans.</title>
        <authorList>
            <person name="Verma A."/>
            <person name="Pal Y."/>
            <person name="Krishnamurthi S."/>
        </authorList>
    </citation>
    <scope>NUCLEOTIDE SEQUENCE [LARGE SCALE GENOMIC DNA]</scope>
    <source>
        <strain evidence="1 2">DSM 4337</strain>
    </source>
</reference>
<accession>A0A177KWN7</accession>
<gene>
    <name evidence="1" type="ORF">AWH48_19500</name>
</gene>
<protein>
    <submittedName>
        <fullName evidence="1">Uncharacterized protein</fullName>
    </submittedName>
</protein>
<comment type="caution">
    <text evidence="1">The sequence shown here is derived from an EMBL/GenBank/DDBJ whole genome shotgun (WGS) entry which is preliminary data.</text>
</comment>
<sequence length="152" mass="17931">MLEFNSEFKEPLPEHEVIRATTSAERAWTAKSDAKANEEAIAEGYPGAGYNLKNTTIIQWLDITSEEQVHLRTIIDGNEKRRRKRERDKLAFREKHGSVSREEYLEQQKEKMEDKLWQLKHALKRHPKATKPELASLLDIHRSHLYRLMKKL</sequence>
<proteinExistence type="predicted"/>
<evidence type="ECO:0000313" key="1">
    <source>
        <dbReference type="EMBL" id="OAH56961.1"/>
    </source>
</evidence>
<dbReference type="AlphaFoldDB" id="A0A177KWN7"/>
<name>A0A177KWN7_9BACI</name>
<dbReference type="RefSeq" id="WP_063974853.1">
    <property type="nucleotide sequence ID" value="NZ_LQWZ01000016.1"/>
</dbReference>
<dbReference type="Proteomes" id="UP000077271">
    <property type="component" value="Unassembled WGS sequence"/>
</dbReference>
<evidence type="ECO:0000313" key="2">
    <source>
        <dbReference type="Proteomes" id="UP000077271"/>
    </source>
</evidence>
<organism evidence="1 2">
    <name type="scientific">Domibacillus aminovorans</name>
    <dbReference type="NCBI Taxonomy" id="29332"/>
    <lineage>
        <taxon>Bacteria</taxon>
        <taxon>Bacillati</taxon>
        <taxon>Bacillota</taxon>
        <taxon>Bacilli</taxon>
        <taxon>Bacillales</taxon>
        <taxon>Bacillaceae</taxon>
        <taxon>Domibacillus</taxon>
    </lineage>
</organism>
<dbReference type="Gene3D" id="1.10.10.60">
    <property type="entry name" value="Homeodomain-like"/>
    <property type="match status" value="1"/>
</dbReference>